<feature type="region of interest" description="Disordered" evidence="1">
    <location>
        <begin position="1"/>
        <end position="114"/>
    </location>
</feature>
<dbReference type="AlphaFoldDB" id="A0A4Q9PZD6"/>
<keyword evidence="3" id="KW-1185">Reference proteome</keyword>
<evidence type="ECO:0000313" key="2">
    <source>
        <dbReference type="EMBL" id="TBU59936.1"/>
    </source>
</evidence>
<evidence type="ECO:0000256" key="1">
    <source>
        <dbReference type="SAM" id="MobiDB-lite"/>
    </source>
</evidence>
<dbReference type="Proteomes" id="UP000292082">
    <property type="component" value="Unassembled WGS sequence"/>
</dbReference>
<protein>
    <submittedName>
        <fullName evidence="2">Uncharacterized protein</fullName>
    </submittedName>
</protein>
<feature type="compositionally biased region" description="Polar residues" evidence="1">
    <location>
        <begin position="44"/>
        <end position="59"/>
    </location>
</feature>
<name>A0A4Q9PZD6_9APHY</name>
<organism evidence="2 3">
    <name type="scientific">Dichomitus squalens</name>
    <dbReference type="NCBI Taxonomy" id="114155"/>
    <lineage>
        <taxon>Eukaryota</taxon>
        <taxon>Fungi</taxon>
        <taxon>Dikarya</taxon>
        <taxon>Basidiomycota</taxon>
        <taxon>Agaricomycotina</taxon>
        <taxon>Agaricomycetes</taxon>
        <taxon>Polyporales</taxon>
        <taxon>Polyporaceae</taxon>
        <taxon>Dichomitus</taxon>
    </lineage>
</organism>
<accession>A0A4Q9PZD6</accession>
<feature type="compositionally biased region" description="Polar residues" evidence="1">
    <location>
        <begin position="89"/>
        <end position="104"/>
    </location>
</feature>
<sequence>MMVATPKRTWGRQLNCGQQDHESEGRSSSGGTSAILRDDAKIASRSSSRTVPSKCTLTSPDKIKNDHKQPSVMEARGSLPLQDDDRAWTPSTPDASRPSSNLTTLPVDPFNPSP</sequence>
<evidence type="ECO:0000313" key="3">
    <source>
        <dbReference type="Proteomes" id="UP000292082"/>
    </source>
</evidence>
<reference evidence="2 3" key="1">
    <citation type="submission" date="2019-01" db="EMBL/GenBank/DDBJ databases">
        <title>Draft genome sequences of three monokaryotic isolates of the white-rot basidiomycete fungus Dichomitus squalens.</title>
        <authorList>
            <consortium name="DOE Joint Genome Institute"/>
            <person name="Lopez S.C."/>
            <person name="Andreopoulos B."/>
            <person name="Pangilinan J."/>
            <person name="Lipzen A."/>
            <person name="Riley R."/>
            <person name="Ahrendt S."/>
            <person name="Ng V."/>
            <person name="Barry K."/>
            <person name="Daum C."/>
            <person name="Grigoriev I.V."/>
            <person name="Hilden K.S."/>
            <person name="Makela M.R."/>
            <person name="de Vries R.P."/>
        </authorList>
    </citation>
    <scope>NUCLEOTIDE SEQUENCE [LARGE SCALE GENOMIC DNA]</scope>
    <source>
        <strain evidence="2 3">CBS 464.89</strain>
    </source>
</reference>
<gene>
    <name evidence="2" type="ORF">BD310DRAFT_924024</name>
</gene>
<proteinExistence type="predicted"/>
<dbReference type="EMBL" id="ML145109">
    <property type="protein sequence ID" value="TBU59936.1"/>
    <property type="molecule type" value="Genomic_DNA"/>
</dbReference>